<comment type="similarity">
    <text evidence="2">Belongs to the IL-10 family.</text>
</comment>
<keyword evidence="9" id="KW-1185">Reference proteome</keyword>
<feature type="disulfide bond" evidence="6">
    <location>
        <begin position="79"/>
        <end position="126"/>
    </location>
</feature>
<evidence type="ECO:0000256" key="1">
    <source>
        <dbReference type="ARBA" id="ARBA00004613"/>
    </source>
</evidence>
<feature type="disulfide bond" evidence="6">
    <location>
        <begin position="80"/>
        <end position="128"/>
    </location>
</feature>
<evidence type="ECO:0000256" key="3">
    <source>
        <dbReference type="ARBA" id="ARBA00022514"/>
    </source>
</evidence>
<accession>A0AAV2M3M7</accession>
<dbReference type="Gene3D" id="1.20.1250.10">
    <property type="match status" value="1"/>
</dbReference>
<evidence type="ECO:0000313" key="9">
    <source>
        <dbReference type="Proteomes" id="UP001497482"/>
    </source>
</evidence>
<evidence type="ECO:0000256" key="6">
    <source>
        <dbReference type="PIRSR" id="PIRSR620443-51"/>
    </source>
</evidence>
<dbReference type="InterPro" id="IPR009079">
    <property type="entry name" value="4_helix_cytokine-like_core"/>
</dbReference>
<dbReference type="GO" id="GO:0005125">
    <property type="term" value="F:cytokine activity"/>
    <property type="evidence" value="ECO:0007669"/>
    <property type="project" value="UniProtKB-KW"/>
</dbReference>
<dbReference type="AlphaFoldDB" id="A0AAV2M3M7"/>
<feature type="disulfide bond" evidence="6">
    <location>
        <begin position="33"/>
        <end position="124"/>
    </location>
</feature>
<name>A0AAV2M3M7_KNICA</name>
<dbReference type="EMBL" id="OZ035828">
    <property type="protein sequence ID" value="CAL1607948.1"/>
    <property type="molecule type" value="Genomic_DNA"/>
</dbReference>
<dbReference type="PANTHER" id="PTHR48482">
    <property type="entry name" value="INTERLEUKIN-19-RELATED"/>
    <property type="match status" value="1"/>
</dbReference>
<keyword evidence="3" id="KW-0202">Cytokine</keyword>
<evidence type="ECO:0000313" key="8">
    <source>
        <dbReference type="EMBL" id="CAL1607948.1"/>
    </source>
</evidence>
<gene>
    <name evidence="8" type="ORF">KC01_LOCUS34953</name>
</gene>
<dbReference type="Pfam" id="PF14565">
    <property type="entry name" value="IL22"/>
    <property type="match status" value="1"/>
</dbReference>
<dbReference type="PANTHER" id="PTHR48482:SF3">
    <property type="entry name" value="INTERLEUKIN-19"/>
    <property type="match status" value="1"/>
</dbReference>
<reference evidence="8 9" key="1">
    <citation type="submission" date="2024-04" db="EMBL/GenBank/DDBJ databases">
        <authorList>
            <person name="Waldvogel A.-M."/>
            <person name="Schoenle A."/>
        </authorList>
    </citation>
    <scope>NUCLEOTIDE SEQUENCE [LARGE SCALE GENOMIC DNA]</scope>
</reference>
<keyword evidence="4" id="KW-0964">Secreted</keyword>
<sequence>MMLQCFVPLCFLYFLSFLSLPGCESRTVILDKCVINVHTHELQKHCSALRPSAIAGDTAIEVRLLDKTLIQKVNEGQTCCFMRLLLRFFVERVFVNFVSEPQLQSKASAVANGLISVRSNIHTCRCQCDEDTQRIMDSIVTEFDKLQINAAAKKAVGELDTVLDWLELYTQKARAKK</sequence>
<dbReference type="SUPFAM" id="SSF47266">
    <property type="entry name" value="4-helical cytokines"/>
    <property type="match status" value="1"/>
</dbReference>
<keyword evidence="5 7" id="KW-0732">Signal</keyword>
<evidence type="ECO:0000256" key="7">
    <source>
        <dbReference type="SAM" id="SignalP"/>
    </source>
</evidence>
<dbReference type="InterPro" id="IPR020453">
    <property type="entry name" value="IL-22"/>
</dbReference>
<proteinExistence type="inferred from homology"/>
<dbReference type="InterPro" id="IPR020443">
    <property type="entry name" value="IL-10/19/20/24/26"/>
</dbReference>
<dbReference type="GO" id="GO:0005615">
    <property type="term" value="C:extracellular space"/>
    <property type="evidence" value="ECO:0007669"/>
    <property type="project" value="UniProtKB-KW"/>
</dbReference>
<evidence type="ECO:0000256" key="2">
    <source>
        <dbReference type="ARBA" id="ARBA00008813"/>
    </source>
</evidence>
<dbReference type="Proteomes" id="UP001497482">
    <property type="component" value="Chromosome 6"/>
</dbReference>
<evidence type="ECO:0000256" key="4">
    <source>
        <dbReference type="ARBA" id="ARBA00022525"/>
    </source>
</evidence>
<feature type="chain" id="PRO_5043584535" evidence="7">
    <location>
        <begin position="26"/>
        <end position="177"/>
    </location>
</feature>
<feature type="signal peptide" evidence="7">
    <location>
        <begin position="1"/>
        <end position="25"/>
    </location>
</feature>
<organism evidence="8 9">
    <name type="scientific">Knipowitschia caucasica</name>
    <name type="common">Caucasian dwarf goby</name>
    <name type="synonym">Pomatoschistus caucasicus</name>
    <dbReference type="NCBI Taxonomy" id="637954"/>
    <lineage>
        <taxon>Eukaryota</taxon>
        <taxon>Metazoa</taxon>
        <taxon>Chordata</taxon>
        <taxon>Craniata</taxon>
        <taxon>Vertebrata</taxon>
        <taxon>Euteleostomi</taxon>
        <taxon>Actinopterygii</taxon>
        <taxon>Neopterygii</taxon>
        <taxon>Teleostei</taxon>
        <taxon>Neoteleostei</taxon>
        <taxon>Acanthomorphata</taxon>
        <taxon>Gobiaria</taxon>
        <taxon>Gobiiformes</taxon>
        <taxon>Gobioidei</taxon>
        <taxon>Gobiidae</taxon>
        <taxon>Gobiinae</taxon>
        <taxon>Knipowitschia</taxon>
    </lineage>
</organism>
<comment type="subcellular location">
    <subcellularLocation>
        <location evidence="1">Secreted</location>
    </subcellularLocation>
</comment>
<keyword evidence="6" id="KW-1015">Disulfide bond</keyword>
<protein>
    <submittedName>
        <fullName evidence="8">Uncharacterized protein</fullName>
    </submittedName>
</protein>
<evidence type="ECO:0000256" key="5">
    <source>
        <dbReference type="ARBA" id="ARBA00022729"/>
    </source>
</evidence>